<dbReference type="EMBL" id="JANAVB010032317">
    <property type="protein sequence ID" value="KAJ6810519.1"/>
    <property type="molecule type" value="Genomic_DNA"/>
</dbReference>
<dbReference type="SUPFAM" id="SSF81698">
    <property type="entry name" value="FF domain"/>
    <property type="match status" value="1"/>
</dbReference>
<comment type="caution">
    <text evidence="1">The sequence shown here is derived from an EMBL/GenBank/DDBJ whole genome shotgun (WGS) entry which is preliminary data.</text>
</comment>
<evidence type="ECO:0000313" key="2">
    <source>
        <dbReference type="EMBL" id="KAJ6810519.1"/>
    </source>
</evidence>
<reference evidence="1" key="2">
    <citation type="submission" date="2023-04" db="EMBL/GenBank/DDBJ databases">
        <authorList>
            <person name="Bruccoleri R.E."/>
            <person name="Oakeley E.J."/>
            <person name="Faust A.-M."/>
            <person name="Dessus-Babus S."/>
            <person name="Altorfer M."/>
            <person name="Burckhardt D."/>
            <person name="Oertli M."/>
            <person name="Naumann U."/>
            <person name="Petersen F."/>
            <person name="Wong J."/>
        </authorList>
    </citation>
    <scope>NUCLEOTIDE SEQUENCE</scope>
    <source>
        <strain evidence="1">GSM-AAB239-AS_SAM_17_03QT</strain>
        <tissue evidence="1">Leaf</tissue>
    </source>
</reference>
<name>A0AAX6EQ92_IRIPA</name>
<evidence type="ECO:0000313" key="1">
    <source>
        <dbReference type="EMBL" id="KAJ6806342.1"/>
    </source>
</evidence>
<dbReference type="AlphaFoldDB" id="A0AAX6EQ92"/>
<dbReference type="EMBL" id="JANAVB010034618">
    <property type="protein sequence ID" value="KAJ6806342.1"/>
    <property type="molecule type" value="Genomic_DNA"/>
</dbReference>
<protein>
    <submittedName>
        <fullName evidence="1">Pre-mRNA-processing protein 40A isoform X1</fullName>
    </submittedName>
</protein>
<keyword evidence="3" id="KW-1185">Reference proteome</keyword>
<dbReference type="InterPro" id="IPR036517">
    <property type="entry name" value="FF_domain_sf"/>
</dbReference>
<dbReference type="Proteomes" id="UP001140949">
    <property type="component" value="Unassembled WGS sequence"/>
</dbReference>
<organism evidence="1 3">
    <name type="scientific">Iris pallida</name>
    <name type="common">Sweet iris</name>
    <dbReference type="NCBI Taxonomy" id="29817"/>
    <lineage>
        <taxon>Eukaryota</taxon>
        <taxon>Viridiplantae</taxon>
        <taxon>Streptophyta</taxon>
        <taxon>Embryophyta</taxon>
        <taxon>Tracheophyta</taxon>
        <taxon>Spermatophyta</taxon>
        <taxon>Magnoliopsida</taxon>
        <taxon>Liliopsida</taxon>
        <taxon>Asparagales</taxon>
        <taxon>Iridaceae</taxon>
        <taxon>Iridoideae</taxon>
        <taxon>Irideae</taxon>
        <taxon>Iris</taxon>
    </lineage>
</organism>
<proteinExistence type="predicted"/>
<sequence>MLYSVKEISASSTWEECKSLFEDCQYSWISGEEFMRETFEKYVAHLQEKLIEKERKRDEGKGLLFFNWTADHHFKKEPEYIWSESDS</sequence>
<gene>
    <name evidence="2" type="ORF">M6B38_156720</name>
    <name evidence="1" type="ORF">M6B38_175070</name>
</gene>
<reference evidence="1" key="1">
    <citation type="journal article" date="2023" name="GigaByte">
        <title>Genome assembly of the bearded iris, Iris pallida Lam.</title>
        <authorList>
            <person name="Bruccoleri R.E."/>
            <person name="Oakeley E.J."/>
            <person name="Faust A.M.E."/>
            <person name="Altorfer M."/>
            <person name="Dessus-Babus S."/>
            <person name="Burckhardt D."/>
            <person name="Oertli M."/>
            <person name="Naumann U."/>
            <person name="Petersen F."/>
            <person name="Wong J."/>
        </authorList>
    </citation>
    <scope>NUCLEOTIDE SEQUENCE</scope>
    <source>
        <strain evidence="1">GSM-AAB239-AS_SAM_17_03QT</strain>
    </source>
</reference>
<evidence type="ECO:0000313" key="3">
    <source>
        <dbReference type="Proteomes" id="UP001140949"/>
    </source>
</evidence>
<dbReference type="Gene3D" id="1.10.10.440">
    <property type="entry name" value="FF domain"/>
    <property type="match status" value="1"/>
</dbReference>
<accession>A0AAX6EQ92</accession>